<dbReference type="EMBL" id="PP410097">
    <property type="protein sequence ID" value="WZK92924.1"/>
    <property type="molecule type" value="Genomic_DNA"/>
</dbReference>
<dbReference type="GO" id="GO:0005524">
    <property type="term" value="F:ATP binding"/>
    <property type="evidence" value="ECO:0007669"/>
    <property type="project" value="UniProtKB-KW"/>
</dbReference>
<evidence type="ECO:0000256" key="2">
    <source>
        <dbReference type="ARBA" id="ARBA00022518"/>
    </source>
</evidence>
<name>A0AAU6S5B9_9PAPI</name>
<comment type="catalytic activity">
    <reaction evidence="12">
        <text>Couples ATP hydrolysis with the unwinding of duplex DNA by translocating in the 3'-5' direction.</text>
        <dbReference type="EC" id="5.6.2.4"/>
    </reaction>
</comment>
<organism evidence="18">
    <name type="scientific">Pipistrellus kuhlii papillomavirus</name>
    <dbReference type="NCBI Taxonomy" id="3140005"/>
    <lineage>
        <taxon>Viruses</taxon>
        <taxon>Monodnaviria</taxon>
        <taxon>Shotokuvirae</taxon>
        <taxon>Cossaviricota</taxon>
        <taxon>Papovaviricetes</taxon>
        <taxon>Zurhausenvirales</taxon>
        <taxon>Papillomaviridae</taxon>
    </lineage>
</organism>
<evidence type="ECO:0000256" key="16">
    <source>
        <dbReference type="SAM" id="MobiDB-lite"/>
    </source>
</evidence>
<keyword evidence="9" id="KW-0067">ATP-binding</keyword>
<evidence type="ECO:0000256" key="8">
    <source>
        <dbReference type="ARBA" id="ARBA00022806"/>
    </source>
</evidence>
<protein>
    <recommendedName>
        <fullName evidence="13">DNA 3'-5' helicase</fullName>
        <ecNumber evidence="13">5.6.2.4</ecNumber>
    </recommendedName>
</protein>
<feature type="domain" description="SF3 helicase" evidence="17">
    <location>
        <begin position="453"/>
        <end position="563"/>
    </location>
</feature>
<dbReference type="InterPro" id="IPR014015">
    <property type="entry name" value="Helicase_SF3_DNA-vir"/>
</dbReference>
<evidence type="ECO:0000313" key="18">
    <source>
        <dbReference type="EMBL" id="WZK92924.1"/>
    </source>
</evidence>
<proteinExistence type="predicted"/>
<dbReference type="GO" id="GO:0006260">
    <property type="term" value="P:DNA replication"/>
    <property type="evidence" value="ECO:0007669"/>
    <property type="project" value="UniProtKB-KW"/>
</dbReference>
<evidence type="ECO:0000256" key="7">
    <source>
        <dbReference type="ARBA" id="ARBA00022801"/>
    </source>
</evidence>
<evidence type="ECO:0000256" key="3">
    <source>
        <dbReference type="ARBA" id="ARBA00022553"/>
    </source>
</evidence>
<feature type="region of interest" description="Disordered" evidence="16">
    <location>
        <begin position="165"/>
        <end position="189"/>
    </location>
</feature>
<dbReference type="InterPro" id="IPR046832">
    <property type="entry name" value="PPV_E1_DBD"/>
</dbReference>
<dbReference type="EC" id="5.6.2.4" evidence="13"/>
<dbReference type="InterPro" id="IPR046935">
    <property type="entry name" value="PPV_E1_DBD_sf"/>
</dbReference>
<evidence type="ECO:0000256" key="13">
    <source>
        <dbReference type="ARBA" id="ARBA00034808"/>
    </source>
</evidence>
<keyword evidence="10" id="KW-0238">DNA-binding</keyword>
<keyword evidence="6" id="KW-0547">Nucleotide-binding</keyword>
<reference evidence="18" key="1">
    <citation type="journal article" date="2024" name="Microbiol. Spectr.">
        <title>Full-genome sequencing of dozens of new DNA viruses found in Spanish bat feces.</title>
        <authorList>
            <person name="Buigues J."/>
            <person name="Vinals A."/>
            <person name="Martinez-Recio R."/>
            <person name="Monros J.S."/>
            <person name="Sanjuan R."/>
            <person name="Cuevas J.M."/>
        </authorList>
    </citation>
    <scope>NUCLEOTIDE SEQUENCE</scope>
    <source>
        <strain evidence="18">MAVG45</strain>
    </source>
</reference>
<dbReference type="PROSITE" id="PS51206">
    <property type="entry name" value="SF3_HELICASE_1"/>
    <property type="match status" value="1"/>
</dbReference>
<dbReference type="Pfam" id="PF00524">
    <property type="entry name" value="PPV_E1_N"/>
    <property type="match status" value="1"/>
</dbReference>
<dbReference type="Gene3D" id="1.10.10.510">
    <property type="entry name" value="Zinc finger, large T-antigen D1 domain"/>
    <property type="match status" value="1"/>
</dbReference>
<dbReference type="Gene3D" id="3.40.50.300">
    <property type="entry name" value="P-loop containing nucleotide triphosphate hydrolases"/>
    <property type="match status" value="1"/>
</dbReference>
<evidence type="ECO:0000256" key="4">
    <source>
        <dbReference type="ARBA" id="ARBA00022562"/>
    </source>
</evidence>
<dbReference type="Pfam" id="PF20450">
    <property type="entry name" value="PPV_E1_DBD"/>
    <property type="match status" value="1"/>
</dbReference>
<evidence type="ECO:0000256" key="9">
    <source>
        <dbReference type="ARBA" id="ARBA00022840"/>
    </source>
</evidence>
<dbReference type="InterPro" id="IPR014000">
    <property type="entry name" value="PPV_DNA_helicase_E1_N"/>
</dbReference>
<dbReference type="InterPro" id="IPR027417">
    <property type="entry name" value="P-loop_NTPase"/>
</dbReference>
<feature type="compositionally biased region" description="Polar residues" evidence="16">
    <location>
        <begin position="165"/>
        <end position="186"/>
    </location>
</feature>
<evidence type="ECO:0000256" key="6">
    <source>
        <dbReference type="ARBA" id="ARBA00022741"/>
    </source>
</evidence>
<keyword evidence="8" id="KW-0347">Helicase</keyword>
<evidence type="ECO:0000256" key="14">
    <source>
        <dbReference type="ARBA" id="ARBA00048988"/>
    </source>
</evidence>
<keyword evidence="4" id="KW-1048">Host nucleus</keyword>
<accession>A0AAU6S5B9</accession>
<evidence type="ECO:0000256" key="15">
    <source>
        <dbReference type="ARBA" id="ARBA00093297"/>
    </source>
</evidence>
<dbReference type="Pfam" id="PF00519">
    <property type="entry name" value="PPV_E1_C"/>
    <property type="match status" value="1"/>
</dbReference>
<dbReference type="SUPFAM" id="SSF55464">
    <property type="entry name" value="Origin of replication-binding domain, RBD-like"/>
    <property type="match status" value="1"/>
</dbReference>
<keyword evidence="3" id="KW-0597">Phosphoprotein</keyword>
<dbReference type="InterPro" id="IPR001177">
    <property type="entry name" value="PPV_DNA_helicase_E1_C"/>
</dbReference>
<evidence type="ECO:0000256" key="10">
    <source>
        <dbReference type="ARBA" id="ARBA00023125"/>
    </source>
</evidence>
<comment type="function">
    <text evidence="15">ATP-dependent DNA 3'-5' helicase required for initiation of viral DNA replication. It forms a complex with the viral E2 protein. The E1-E2 complex binds to the replication origin which contains binding sites for both proteins. During the initial step, a dimer of E1 interacts with a dimer of protein E2 leading to a complex that binds the viral origin of replication with high specificity. Then, a second dimer of E1 displaces the E2 dimer in an ATP-dependent manner to form the E1 tetramer. Following this, two E1 monomers are added to each half of the site, which results in the formation of two E1 trimers on the viral ori. Subsequently, two hexamers will be created. The double hexamer acts as a bi-directional helicase machinery and unwinds the viral DNA and then recruits the host DNA polymerase to start replication.</text>
</comment>
<evidence type="ECO:0000259" key="17">
    <source>
        <dbReference type="PROSITE" id="PS51206"/>
    </source>
</evidence>
<evidence type="ECO:0000256" key="11">
    <source>
        <dbReference type="ARBA" id="ARBA00023235"/>
    </source>
</evidence>
<dbReference type="Gene3D" id="3.40.1310.10">
    <property type="match status" value="1"/>
</dbReference>
<dbReference type="GO" id="GO:0042025">
    <property type="term" value="C:host cell nucleus"/>
    <property type="evidence" value="ECO:0007669"/>
    <property type="project" value="UniProtKB-SubCell"/>
</dbReference>
<keyword evidence="5" id="KW-0235">DNA replication</keyword>
<sequence>MADPKGTDENPLEGCSSWYIVDEAECDALDDSLEKLFDKCDGSDLEDLVDNAAVDQGNSLELFHIQEATKDSMLVEELKRKYTGQGVGELSPRLDKITISPRKPKKKLKKALFLEDSGIVSQNEASSTLEEASQVEEPSQDETIVAAGGAVCTVAEETWRECSQASLTSESSVTPENSQNSQNSQPLPAGIHGEDAVRLLMKTANQTAFILGKFKNEYGVSFGDLTRCYKSDRTMTTEWTLIVYGMNEEKSNSLYDAIEVHCAFAFVMNLECIVLGLFSFKSQKCRSTVVKLIQSLSKINELQVALQPPKTNSTAVALYFYKRCTQQPGHYKGILPKWIMDQCSYDHKLSQERMFELSPMIQWAYDNEVYEECDIALGYAEMADSDENARAFLRNNSQAKIVRDVSTMVRHYRRAQMKKMTMSEWVHRRCQEVKDPEESAWKQIAMFLRFQGIEWIYFVAQMRKFMKGEAKKSCIVLWGPPNTGKSLFALSLIKFLKGKILSFCNSQSQFWLQPLVDAKIAMIDDLTLQGWRYVDTYLRGGLDGNIVCIDAKHKAPTKLNFHL</sequence>
<evidence type="ECO:0000256" key="5">
    <source>
        <dbReference type="ARBA" id="ARBA00022705"/>
    </source>
</evidence>
<dbReference type="GO" id="GO:0043138">
    <property type="term" value="F:3'-5' DNA helicase activity"/>
    <property type="evidence" value="ECO:0007669"/>
    <property type="project" value="UniProtKB-EC"/>
</dbReference>
<comment type="catalytic activity">
    <reaction evidence="14">
        <text>ATP + H2O = ADP + phosphate + H(+)</text>
        <dbReference type="Rhea" id="RHEA:13065"/>
        <dbReference type="ChEBI" id="CHEBI:15377"/>
        <dbReference type="ChEBI" id="CHEBI:15378"/>
        <dbReference type="ChEBI" id="CHEBI:30616"/>
        <dbReference type="ChEBI" id="CHEBI:43474"/>
        <dbReference type="ChEBI" id="CHEBI:456216"/>
        <dbReference type="EC" id="5.6.2.4"/>
    </reaction>
</comment>
<keyword evidence="2" id="KW-0244">Early protein</keyword>
<evidence type="ECO:0000256" key="12">
    <source>
        <dbReference type="ARBA" id="ARBA00034617"/>
    </source>
</evidence>
<evidence type="ECO:0000256" key="1">
    <source>
        <dbReference type="ARBA" id="ARBA00004147"/>
    </source>
</evidence>
<comment type="subcellular location">
    <subcellularLocation>
        <location evidence="1">Host nucleus</location>
    </subcellularLocation>
</comment>
<dbReference type="InterPro" id="IPR037102">
    <property type="entry name" value="Znf_lg_T-Ag_D1_dom_sf"/>
</dbReference>
<dbReference type="GO" id="GO:0003677">
    <property type="term" value="F:DNA binding"/>
    <property type="evidence" value="ECO:0007669"/>
    <property type="project" value="UniProtKB-KW"/>
</dbReference>
<reference evidence="18" key="2">
    <citation type="submission" date="2024-02" db="EMBL/GenBank/DDBJ databases">
        <authorList>
            <person name="Buigues J."/>
            <person name="Vinals A."/>
            <person name="Martinez-Recio R."/>
            <person name="S Monros J."/>
            <person name="Sanjuan R."/>
            <person name="Cuevas J.M."/>
        </authorList>
    </citation>
    <scope>NUCLEOTIDE SEQUENCE</scope>
    <source>
        <strain evidence="18">MAVG45</strain>
    </source>
</reference>
<keyword evidence="11" id="KW-0413">Isomerase</keyword>
<dbReference type="SUPFAM" id="SSF52540">
    <property type="entry name" value="P-loop containing nucleoside triphosphate hydrolases"/>
    <property type="match status" value="1"/>
</dbReference>
<dbReference type="PIRSF" id="PIRSF003383">
    <property type="entry name" value="Rep_E1_papillomaV"/>
    <property type="match status" value="1"/>
</dbReference>
<dbReference type="GO" id="GO:0016817">
    <property type="term" value="F:hydrolase activity, acting on acid anhydrides"/>
    <property type="evidence" value="ECO:0007669"/>
    <property type="project" value="InterPro"/>
</dbReference>
<dbReference type="InterPro" id="IPR016393">
    <property type="entry name" value="Rep_E1_papillomaV"/>
</dbReference>
<keyword evidence="7" id="KW-0378">Hydrolase</keyword>